<dbReference type="Proteomes" id="UP001183607">
    <property type="component" value="Unassembled WGS sequence"/>
</dbReference>
<evidence type="ECO:0000256" key="2">
    <source>
        <dbReference type="ARBA" id="ARBA00023125"/>
    </source>
</evidence>
<dbReference type="SUPFAM" id="SSF46689">
    <property type="entry name" value="Homeodomain-like"/>
    <property type="match status" value="1"/>
</dbReference>
<dbReference type="Pfam" id="PF00440">
    <property type="entry name" value="TetR_N"/>
    <property type="match status" value="1"/>
</dbReference>
<dbReference type="RefSeq" id="WP_093583239.1">
    <property type="nucleotide sequence ID" value="NZ_JAVRER010000009.1"/>
</dbReference>
<keyword evidence="1" id="KW-0805">Transcription regulation</keyword>
<dbReference type="EMBL" id="JAVRER010000009">
    <property type="protein sequence ID" value="MDT0415553.1"/>
    <property type="molecule type" value="Genomic_DNA"/>
</dbReference>
<evidence type="ECO:0000259" key="5">
    <source>
        <dbReference type="PROSITE" id="PS50977"/>
    </source>
</evidence>
<organism evidence="6 7">
    <name type="scientific">Streptomyces evansiae</name>
    <dbReference type="NCBI Taxonomy" id="3075535"/>
    <lineage>
        <taxon>Bacteria</taxon>
        <taxon>Bacillati</taxon>
        <taxon>Actinomycetota</taxon>
        <taxon>Actinomycetes</taxon>
        <taxon>Kitasatosporales</taxon>
        <taxon>Streptomycetaceae</taxon>
        <taxon>Streptomyces</taxon>
    </lineage>
</organism>
<dbReference type="AlphaFoldDB" id="A0ABD5E3A2"/>
<evidence type="ECO:0000256" key="3">
    <source>
        <dbReference type="ARBA" id="ARBA00023163"/>
    </source>
</evidence>
<keyword evidence="3" id="KW-0804">Transcription</keyword>
<reference evidence="7" key="1">
    <citation type="submission" date="2023-07" db="EMBL/GenBank/DDBJ databases">
        <title>30 novel species of actinomycetes from the DSMZ collection.</title>
        <authorList>
            <person name="Nouioui I."/>
        </authorList>
    </citation>
    <scope>NUCLEOTIDE SEQUENCE [LARGE SCALE GENOMIC DNA]</scope>
    <source>
        <strain evidence="7">DSM 41982</strain>
    </source>
</reference>
<dbReference type="Gene3D" id="1.10.357.10">
    <property type="entry name" value="Tetracycline Repressor, domain 2"/>
    <property type="match status" value="1"/>
</dbReference>
<dbReference type="GO" id="GO:0003677">
    <property type="term" value="F:DNA binding"/>
    <property type="evidence" value="ECO:0007669"/>
    <property type="project" value="UniProtKB-UniRule"/>
</dbReference>
<dbReference type="PRINTS" id="PR00455">
    <property type="entry name" value="HTHTETR"/>
</dbReference>
<protein>
    <submittedName>
        <fullName evidence="6">TetR/AcrR family transcriptional regulator</fullName>
    </submittedName>
</protein>
<dbReference type="InterPro" id="IPR001647">
    <property type="entry name" value="HTH_TetR"/>
</dbReference>
<comment type="caution">
    <text evidence="6">The sequence shown here is derived from an EMBL/GenBank/DDBJ whole genome shotgun (WGS) entry which is preliminary data.</text>
</comment>
<dbReference type="GO" id="GO:0006355">
    <property type="term" value="P:regulation of DNA-templated transcription"/>
    <property type="evidence" value="ECO:0007669"/>
    <property type="project" value="UniProtKB-ARBA"/>
</dbReference>
<evidence type="ECO:0000256" key="4">
    <source>
        <dbReference type="PROSITE-ProRule" id="PRU00335"/>
    </source>
</evidence>
<sequence>MTGSAPQGRPRSEAARLAVLHAVDDLLVDVGYGAMTMKGIAERAGVGRMTVYRWWPTKAHLLVEACAADLPKELAVPDEADPERQLTGFLTALAAFLTGSDAGAAYRALLGEAQHDPEVGKLVAGADLLGGPAREVLARVRGTLGGVPEDRFAAAELCGPVVLLVMSGSPAPDATALRAHAARLAKAWA</sequence>
<dbReference type="InterPro" id="IPR050109">
    <property type="entry name" value="HTH-type_TetR-like_transc_reg"/>
</dbReference>
<dbReference type="PROSITE" id="PS50977">
    <property type="entry name" value="HTH_TETR_2"/>
    <property type="match status" value="1"/>
</dbReference>
<evidence type="ECO:0000313" key="6">
    <source>
        <dbReference type="EMBL" id="MDT0415553.1"/>
    </source>
</evidence>
<dbReference type="SUPFAM" id="SSF48498">
    <property type="entry name" value="Tetracyclin repressor-like, C-terminal domain"/>
    <property type="match status" value="1"/>
</dbReference>
<evidence type="ECO:0000313" key="7">
    <source>
        <dbReference type="Proteomes" id="UP001183607"/>
    </source>
</evidence>
<dbReference type="InterPro" id="IPR009057">
    <property type="entry name" value="Homeodomain-like_sf"/>
</dbReference>
<dbReference type="PANTHER" id="PTHR30055">
    <property type="entry name" value="HTH-TYPE TRANSCRIPTIONAL REGULATOR RUTR"/>
    <property type="match status" value="1"/>
</dbReference>
<dbReference type="PANTHER" id="PTHR30055:SF234">
    <property type="entry name" value="HTH-TYPE TRANSCRIPTIONAL REGULATOR BETI"/>
    <property type="match status" value="1"/>
</dbReference>
<proteinExistence type="predicted"/>
<feature type="DNA-binding region" description="H-T-H motif" evidence="4">
    <location>
        <begin position="36"/>
        <end position="55"/>
    </location>
</feature>
<dbReference type="Gene3D" id="1.10.10.60">
    <property type="entry name" value="Homeodomain-like"/>
    <property type="match status" value="1"/>
</dbReference>
<feature type="domain" description="HTH tetR-type" evidence="5">
    <location>
        <begin position="13"/>
        <end position="73"/>
    </location>
</feature>
<keyword evidence="2 4" id="KW-0238">DNA-binding</keyword>
<gene>
    <name evidence="6" type="ORF">RM574_08615</name>
</gene>
<dbReference type="InterPro" id="IPR036271">
    <property type="entry name" value="Tet_transcr_reg_TetR-rel_C_sf"/>
</dbReference>
<evidence type="ECO:0000256" key="1">
    <source>
        <dbReference type="ARBA" id="ARBA00023015"/>
    </source>
</evidence>
<accession>A0ABD5E3A2</accession>
<name>A0ABD5E3A2_9ACTN</name>